<dbReference type="Pfam" id="PF07963">
    <property type="entry name" value="N_methyl"/>
    <property type="match status" value="1"/>
</dbReference>
<dbReference type="RefSeq" id="WP_153447427.1">
    <property type="nucleotide sequence ID" value="NZ_CP045699.1"/>
</dbReference>
<dbReference type="Proteomes" id="UP000348942">
    <property type="component" value="Chromosome 1"/>
</dbReference>
<evidence type="ECO:0000313" key="2">
    <source>
        <dbReference type="EMBL" id="QGA65278.1"/>
    </source>
</evidence>
<proteinExistence type="predicted"/>
<dbReference type="InterPro" id="IPR012902">
    <property type="entry name" value="N_methyl_site"/>
</dbReference>
<organism evidence="2 3">
    <name type="scientific">Vibrio algicola</name>
    <dbReference type="NCBI Taxonomy" id="2662262"/>
    <lineage>
        <taxon>Bacteria</taxon>
        <taxon>Pseudomonadati</taxon>
        <taxon>Pseudomonadota</taxon>
        <taxon>Gammaproteobacteria</taxon>
        <taxon>Vibrionales</taxon>
        <taxon>Vibrionaceae</taxon>
        <taxon>Vibrio</taxon>
    </lineage>
</organism>
<keyword evidence="1" id="KW-0812">Transmembrane</keyword>
<keyword evidence="1" id="KW-1133">Transmembrane helix</keyword>
<reference evidence="2 3" key="1">
    <citation type="submission" date="2019-10" db="EMBL/GenBank/DDBJ databases">
        <title>Vibrio sp. nov., isolated from Coralline algae surface.</title>
        <authorList>
            <person name="Geng Y."/>
            <person name="Zhang X."/>
        </authorList>
    </citation>
    <scope>NUCLEOTIDE SEQUENCE [LARGE SCALE GENOMIC DNA]</scope>
    <source>
        <strain evidence="2 3">SM1977</strain>
    </source>
</reference>
<gene>
    <name evidence="2" type="ORF">GFB47_07535</name>
</gene>
<protein>
    <submittedName>
        <fullName evidence="2">Pilus assembly protein PilV</fullName>
    </submittedName>
</protein>
<name>A0A5Q0TDS8_9VIBR</name>
<evidence type="ECO:0000256" key="1">
    <source>
        <dbReference type="SAM" id="Phobius"/>
    </source>
</evidence>
<keyword evidence="3" id="KW-1185">Reference proteome</keyword>
<sequence length="154" mass="16696">MTSKQQGFSLIEVLIAFLVLVFGVIGLIKLQSYMERQSDYAIHSIRGLHLAEAKLELFRTRSISGANGTLAYSDIGSGCEIVLGNDSVSTTIISGGSCTLPSTSGAYQVTWTVGESLSGALKTIDMNSSWKGRWNETQSLALKTMLSKYNEFDN</sequence>
<evidence type="ECO:0000313" key="3">
    <source>
        <dbReference type="Proteomes" id="UP000348942"/>
    </source>
</evidence>
<keyword evidence="1" id="KW-0472">Membrane</keyword>
<dbReference type="AlphaFoldDB" id="A0A5Q0TDS8"/>
<accession>A0A5Q0TDS8</accession>
<feature type="transmembrane region" description="Helical" evidence="1">
    <location>
        <begin position="6"/>
        <end position="28"/>
    </location>
</feature>
<dbReference type="EMBL" id="CP045699">
    <property type="protein sequence ID" value="QGA65278.1"/>
    <property type="molecule type" value="Genomic_DNA"/>
</dbReference>
<dbReference type="PROSITE" id="PS00409">
    <property type="entry name" value="PROKAR_NTER_METHYL"/>
    <property type="match status" value="1"/>
</dbReference>